<accession>A0A6C2YX04</accession>
<proteinExistence type="predicted"/>
<dbReference type="Proteomes" id="UP000464378">
    <property type="component" value="Chromosome"/>
</dbReference>
<organism evidence="3">
    <name type="scientific">Tuwongella immobilis</name>
    <dbReference type="NCBI Taxonomy" id="692036"/>
    <lineage>
        <taxon>Bacteria</taxon>
        <taxon>Pseudomonadati</taxon>
        <taxon>Planctomycetota</taxon>
        <taxon>Planctomycetia</taxon>
        <taxon>Gemmatales</taxon>
        <taxon>Gemmataceae</taxon>
        <taxon>Tuwongella</taxon>
    </lineage>
</organism>
<dbReference type="PANTHER" id="PTHR43377:SF1">
    <property type="entry name" value="BILIVERDIN REDUCTASE A"/>
    <property type="match status" value="1"/>
</dbReference>
<dbReference type="InParanoid" id="A0A6C2YX04"/>
<evidence type="ECO:0000313" key="4">
    <source>
        <dbReference type="Proteomes" id="UP000464378"/>
    </source>
</evidence>
<dbReference type="EMBL" id="LR593887">
    <property type="protein sequence ID" value="VTS08702.1"/>
    <property type="molecule type" value="Genomic_DNA"/>
</dbReference>
<dbReference type="Pfam" id="PF22725">
    <property type="entry name" value="GFO_IDH_MocA_C3"/>
    <property type="match status" value="1"/>
</dbReference>
<dbReference type="Gene3D" id="3.40.50.720">
    <property type="entry name" value="NAD(P)-binding Rossmann-like Domain"/>
    <property type="match status" value="1"/>
</dbReference>
<feature type="domain" description="Gfo/Idh/MocA-like oxidoreductase N-terminal" evidence="1">
    <location>
        <begin position="4"/>
        <end position="120"/>
    </location>
</feature>
<keyword evidence="4" id="KW-1185">Reference proteome</keyword>
<dbReference type="SUPFAM" id="SSF51735">
    <property type="entry name" value="NAD(P)-binding Rossmann-fold domains"/>
    <property type="match status" value="1"/>
</dbReference>
<dbReference type="InterPro" id="IPR000683">
    <property type="entry name" value="Gfo/Idh/MocA-like_OxRdtase_N"/>
</dbReference>
<dbReference type="FunCoup" id="A0A6C2YX04">
    <property type="interactions" value="9"/>
</dbReference>
<dbReference type="GO" id="GO:0000166">
    <property type="term" value="F:nucleotide binding"/>
    <property type="evidence" value="ECO:0007669"/>
    <property type="project" value="InterPro"/>
</dbReference>
<dbReference type="AlphaFoldDB" id="A0A6C2YX04"/>
<feature type="domain" description="GFO/IDH/MocA-like oxidoreductase" evidence="2">
    <location>
        <begin position="155"/>
        <end position="231"/>
    </location>
</feature>
<dbReference type="KEGG" id="tim:GMBLW1_35200"/>
<dbReference type="RefSeq" id="WP_232056384.1">
    <property type="nucleotide sequence ID" value="NZ_LR593887.1"/>
</dbReference>
<dbReference type="SUPFAM" id="SSF55347">
    <property type="entry name" value="Glyceraldehyde-3-phosphate dehydrogenase-like, C-terminal domain"/>
    <property type="match status" value="1"/>
</dbReference>
<dbReference type="InterPro" id="IPR051450">
    <property type="entry name" value="Gfo/Idh/MocA_Oxidoreductases"/>
</dbReference>
<reference evidence="3" key="1">
    <citation type="submission" date="2019-04" db="EMBL/GenBank/DDBJ databases">
        <authorList>
            <consortium name="Science for Life Laboratories"/>
        </authorList>
    </citation>
    <scope>NUCLEOTIDE SEQUENCE</scope>
    <source>
        <strain evidence="3">MBLW1</strain>
    </source>
</reference>
<dbReference type="Gene3D" id="3.30.360.10">
    <property type="entry name" value="Dihydrodipicolinate Reductase, domain 2"/>
    <property type="match status" value="1"/>
</dbReference>
<dbReference type="InterPro" id="IPR055170">
    <property type="entry name" value="GFO_IDH_MocA-like_dom"/>
</dbReference>
<evidence type="ECO:0000259" key="1">
    <source>
        <dbReference type="Pfam" id="PF01408"/>
    </source>
</evidence>
<dbReference type="Pfam" id="PF01408">
    <property type="entry name" value="GFO_IDH_MocA"/>
    <property type="match status" value="1"/>
</dbReference>
<sequence length="367" mass="40214">MRQLRMAVIGVGHLGKEHARILAGLPEVDLVGVVDVNPAQAEMVADRCNTQAFDHYESLVGLVDAVSIVVPTVGHYDVAKTFLDRGIPVLVEKPIAATVEQAEEMVAIAQKRGVVFQVGHIERFNPAFEELSRRPIQPKFVECERHGPFTGRSIDIGAVLDLMIHDIDLLLALNRGGTVTEVEAVGAPVFGGHEDMVNARLKFTTGCIAHVTASRVSARPKRRMRIWAPEGYAGIDFVQKRLVLVQRSAELQRNGLQLHSLDAVSRARLKEEIFGRHLEVMDLDCTRSETGRDQLTSELLSFVHCVKTGTRPRVPGEDGLAALALAERIVAAMAEHSWNGVDSNAVGPFGMPMANGRLFERPHREAA</sequence>
<dbReference type="PANTHER" id="PTHR43377">
    <property type="entry name" value="BILIVERDIN REDUCTASE A"/>
    <property type="match status" value="1"/>
</dbReference>
<dbReference type="InterPro" id="IPR036291">
    <property type="entry name" value="NAD(P)-bd_dom_sf"/>
</dbReference>
<evidence type="ECO:0000259" key="2">
    <source>
        <dbReference type="Pfam" id="PF22725"/>
    </source>
</evidence>
<evidence type="ECO:0000313" key="3">
    <source>
        <dbReference type="EMBL" id="VIP05673.1"/>
    </source>
</evidence>
<gene>
    <name evidence="3" type="ORF">GMBLW1_35200</name>
</gene>
<protein>
    <submittedName>
        <fullName evidence="3">Uncharacterized protein</fullName>
    </submittedName>
</protein>
<dbReference type="EMBL" id="LR586016">
    <property type="protein sequence ID" value="VIP05673.1"/>
    <property type="molecule type" value="Genomic_DNA"/>
</dbReference>
<name>A0A6C2YX04_9BACT</name>